<evidence type="ECO:0000313" key="2">
    <source>
        <dbReference type="Proteomes" id="UP000695000"/>
    </source>
</evidence>
<evidence type="ECO:0000313" key="3">
    <source>
        <dbReference type="RefSeq" id="XP_017776848.1"/>
    </source>
</evidence>
<protein>
    <submittedName>
        <fullName evidence="3">Uncharacterized protein LOC108562868</fullName>
    </submittedName>
</protein>
<feature type="region of interest" description="Disordered" evidence="1">
    <location>
        <begin position="1"/>
        <end position="23"/>
    </location>
</feature>
<name>A0ABM1MQJ8_NICVS</name>
<gene>
    <name evidence="3" type="primary">LOC108562868</name>
</gene>
<dbReference type="RefSeq" id="XP_017776848.1">
    <property type="nucleotide sequence ID" value="XM_017921359.1"/>
</dbReference>
<dbReference type="Proteomes" id="UP000695000">
    <property type="component" value="Unplaced"/>
</dbReference>
<feature type="region of interest" description="Disordered" evidence="1">
    <location>
        <begin position="49"/>
        <end position="72"/>
    </location>
</feature>
<dbReference type="GeneID" id="108562868"/>
<keyword evidence="2" id="KW-1185">Reference proteome</keyword>
<reference evidence="3" key="1">
    <citation type="submission" date="2025-08" db="UniProtKB">
        <authorList>
            <consortium name="RefSeq"/>
        </authorList>
    </citation>
    <scope>IDENTIFICATION</scope>
    <source>
        <tissue evidence="3">Whole Larva</tissue>
    </source>
</reference>
<sequence>MPVTQPPKEQIVEAEEVGEYQPAQAQRETTLTDHLNKKLLTSFLQRINQVQTAEPSVKDDSKSGEEEDSNFD</sequence>
<proteinExistence type="predicted"/>
<evidence type="ECO:0000256" key="1">
    <source>
        <dbReference type="SAM" id="MobiDB-lite"/>
    </source>
</evidence>
<organism evidence="2 3">
    <name type="scientific">Nicrophorus vespilloides</name>
    <name type="common">Boreal carrion beetle</name>
    <dbReference type="NCBI Taxonomy" id="110193"/>
    <lineage>
        <taxon>Eukaryota</taxon>
        <taxon>Metazoa</taxon>
        <taxon>Ecdysozoa</taxon>
        <taxon>Arthropoda</taxon>
        <taxon>Hexapoda</taxon>
        <taxon>Insecta</taxon>
        <taxon>Pterygota</taxon>
        <taxon>Neoptera</taxon>
        <taxon>Endopterygota</taxon>
        <taxon>Coleoptera</taxon>
        <taxon>Polyphaga</taxon>
        <taxon>Staphyliniformia</taxon>
        <taxon>Silphidae</taxon>
        <taxon>Nicrophorinae</taxon>
        <taxon>Nicrophorus</taxon>
    </lineage>
</organism>
<accession>A0ABM1MQJ8</accession>